<dbReference type="KEGG" id="pef:A7E78_12005"/>
<protein>
    <submittedName>
        <fullName evidence="1">Exonuclease</fullName>
    </submittedName>
</protein>
<dbReference type="EMBL" id="CP015519">
    <property type="protein sequence ID" value="APG28499.1"/>
    <property type="molecule type" value="Genomic_DNA"/>
</dbReference>
<evidence type="ECO:0000313" key="1">
    <source>
        <dbReference type="EMBL" id="APG28499.1"/>
    </source>
</evidence>
<dbReference type="GO" id="GO:0004527">
    <property type="term" value="F:exonuclease activity"/>
    <property type="evidence" value="ECO:0007669"/>
    <property type="project" value="UniProtKB-KW"/>
</dbReference>
<keyword evidence="2" id="KW-1185">Reference proteome</keyword>
<keyword evidence="1" id="KW-0540">Nuclease</keyword>
<gene>
    <name evidence="1" type="ORF">A7E78_12005</name>
</gene>
<proteinExistence type="predicted"/>
<dbReference type="RefSeq" id="WP_072284526.1">
    <property type="nucleotide sequence ID" value="NZ_CP015519.1"/>
</dbReference>
<reference evidence="1 2" key="1">
    <citation type="journal article" date="2017" name="Genome Announc.">
        <title>Complete Genome Sequences of Two Acetylene-Fermenting Pelobacter acetylenicus Strains.</title>
        <authorList>
            <person name="Sutton J.M."/>
            <person name="Baesman S.M."/>
            <person name="Fierst J.L."/>
            <person name="Poret-Peterson A.T."/>
            <person name="Oremland R.S."/>
            <person name="Dunlap D.S."/>
            <person name="Akob D.M."/>
        </authorList>
    </citation>
    <scope>NUCLEOTIDE SEQUENCE [LARGE SCALE GENOMIC DNA]</scope>
    <source>
        <strain evidence="1 2">SFB93</strain>
    </source>
</reference>
<evidence type="ECO:0000313" key="2">
    <source>
        <dbReference type="Proteomes" id="UP000182517"/>
    </source>
</evidence>
<keyword evidence="1" id="KW-0269">Exonuclease</keyword>
<dbReference type="AlphaFoldDB" id="A0A1L3GRD1"/>
<dbReference type="Proteomes" id="UP000182517">
    <property type="component" value="Chromosome"/>
</dbReference>
<name>A0A1L3GRD1_9BACT</name>
<accession>A0A1L3GRD1</accession>
<sequence length="301" mass="34393">MTFTLRRDRRRVPAGLLKAHLERAEAEFLAANPGLNRVPKPRREELRDAVRGALLAKTLPTPTTFDAVWDTRRNLLTLATLNGQVIEEFEALFKTTFDGLRLVTLHPYARAQQSIDEALQPALTKANQATNDTVLDLIQDNRWLGWEFLCWLVDRTMNTDSNYKVNVDGPAQVGEGFVAYINDRLVLEGEDEEGKQKVTVAGPQNKFDEVLAALENRKSICEATLYLEKEELLWKLTLKGELFQFGSFRCPSVKLEKDDMVDEEREKEALFLERMYLLESGLQLFDSLFATFLQQHLTKNG</sequence>
<dbReference type="STRING" id="1842532.A7E78_12005"/>
<keyword evidence="1" id="KW-0378">Hydrolase</keyword>
<organism evidence="1 2">
    <name type="scientific">Syntrophotalea acetylenivorans</name>
    <dbReference type="NCBI Taxonomy" id="1842532"/>
    <lineage>
        <taxon>Bacteria</taxon>
        <taxon>Pseudomonadati</taxon>
        <taxon>Thermodesulfobacteriota</taxon>
        <taxon>Desulfuromonadia</taxon>
        <taxon>Desulfuromonadales</taxon>
        <taxon>Syntrophotaleaceae</taxon>
        <taxon>Syntrophotalea</taxon>
    </lineage>
</organism>